<gene>
    <name evidence="5" type="ordered locus">Turpa_2664</name>
</gene>
<reference evidence="5 6" key="1">
    <citation type="submission" date="2012-06" db="EMBL/GenBank/DDBJ databases">
        <title>The complete chromosome of genome of Turneriella parva DSM 21527.</title>
        <authorList>
            <consortium name="US DOE Joint Genome Institute (JGI-PGF)"/>
            <person name="Lucas S."/>
            <person name="Han J."/>
            <person name="Lapidus A."/>
            <person name="Bruce D."/>
            <person name="Goodwin L."/>
            <person name="Pitluck S."/>
            <person name="Peters L."/>
            <person name="Kyrpides N."/>
            <person name="Mavromatis K."/>
            <person name="Ivanova N."/>
            <person name="Mikhailova N."/>
            <person name="Chertkov O."/>
            <person name="Detter J.C."/>
            <person name="Tapia R."/>
            <person name="Han C."/>
            <person name="Land M."/>
            <person name="Hauser L."/>
            <person name="Markowitz V."/>
            <person name="Cheng J.-F."/>
            <person name="Hugenholtz P."/>
            <person name="Woyke T."/>
            <person name="Wu D."/>
            <person name="Gronow S."/>
            <person name="Wellnitz S."/>
            <person name="Brambilla E."/>
            <person name="Klenk H.-P."/>
            <person name="Eisen J.A."/>
        </authorList>
    </citation>
    <scope>NUCLEOTIDE SEQUENCE [LARGE SCALE GENOMIC DNA]</scope>
    <source>
        <strain evidence="6">ATCC BAA-1111 / DSM 21527 / NCTC 11395 / H</strain>
    </source>
</reference>
<protein>
    <submittedName>
        <fullName evidence="5">AAA ATPase central domain protein</fullName>
    </submittedName>
</protein>
<dbReference type="EMBL" id="CP002959">
    <property type="protein sequence ID" value="AFM13304.1"/>
    <property type="molecule type" value="Genomic_DNA"/>
</dbReference>
<keyword evidence="3" id="KW-0067">ATP-binding</keyword>
<dbReference type="InterPro" id="IPR050221">
    <property type="entry name" value="26S_Proteasome_ATPase"/>
</dbReference>
<dbReference type="Gene3D" id="3.40.50.300">
    <property type="entry name" value="P-loop containing nucleotide triphosphate hydrolases"/>
    <property type="match status" value="2"/>
</dbReference>
<dbReference type="KEGG" id="tpx:Turpa_2664"/>
<dbReference type="AlphaFoldDB" id="I4B7P7"/>
<dbReference type="InterPro" id="IPR027417">
    <property type="entry name" value="P-loop_NTPase"/>
</dbReference>
<organism evidence="5 6">
    <name type="scientific">Turneriella parva (strain ATCC BAA-1111 / DSM 21527 / NCTC 11395 / H)</name>
    <name type="common">Leptospira parva</name>
    <dbReference type="NCBI Taxonomy" id="869212"/>
    <lineage>
        <taxon>Bacteria</taxon>
        <taxon>Pseudomonadati</taxon>
        <taxon>Spirochaetota</taxon>
        <taxon>Spirochaetia</taxon>
        <taxon>Leptospirales</taxon>
        <taxon>Leptospiraceae</taxon>
        <taxon>Turneriella</taxon>
    </lineage>
</organism>
<evidence type="ECO:0000313" key="6">
    <source>
        <dbReference type="Proteomes" id="UP000006048"/>
    </source>
</evidence>
<dbReference type="Pfam" id="PF00004">
    <property type="entry name" value="AAA"/>
    <property type="match status" value="2"/>
</dbReference>
<sequence>MNINPSGPLSQAEIDELLDGTIKHEYPISENDERLEHKQKKAFARLFRVSSKTGFYPTNLDYLEEMLQYQAQKFILMSASQKASSSITAYESLAHDFLFYNPDALTAARKINQALDIKIRQRLNLSQFIPGYVQIIQREKLKKRDAEILLIVFMLKLNNYEISLGQLADIYALGFKKRIEFKKYMRSTHSPIGKKLLYMRQNSNDEAAVLIHGDVFNMILGASLLEEEYMAYGILGSRPIAWESVVLPEEEKERIYSLVCHHTATRKRLQKWGYDRVASYGLATTILFQGKSGTGKTMFAHALATRLQKKVITADVNQVLDRLDSAPALRSLLIQARVQDAILFLDECERLLGSSHFRDSKITDVLKAIEEFDGIVILATNKPNDMDVAMRRRILHTLTFEVPGAIAREQIWRAHISRKTRLMGHINFRYLAEKYELTGGLIKNAVLIAAAMAVDRAPQKPAITQSDLEKAAEQQRRAGHEVLSGEDIAYHENYDLRALSYDTDVTRQINVLLTACRQRDEIWRKWGFADKFAHGTGLCALFNGPSGTGKTAAAYGIAAELGLPVRTIEFASLLSLWHGDTEHNVLRMFQKLKGKSEVVVFDECESLLTVRDGQASRTQSNIMNIFLRHLETFDGILIMTTNLKEELDTALERRILFRIDFKEPNAKIREQIWKNTVPSKAPVSGAIDWRRFAQEYQFTGGQIKNCLISAMYLALSDAASEITERHLRQACTQQAIGFDQRKQIGFSAVS</sequence>
<evidence type="ECO:0000256" key="2">
    <source>
        <dbReference type="ARBA" id="ARBA00022741"/>
    </source>
</evidence>
<dbReference type="STRING" id="869212.Turpa_2664"/>
<dbReference type="OrthoDB" id="9806903at2"/>
<evidence type="ECO:0000313" key="5">
    <source>
        <dbReference type="EMBL" id="AFM13304.1"/>
    </source>
</evidence>
<dbReference type="SMART" id="SM00382">
    <property type="entry name" value="AAA"/>
    <property type="match status" value="2"/>
</dbReference>
<dbReference type="CDD" id="cd19481">
    <property type="entry name" value="RecA-like_protease"/>
    <property type="match status" value="1"/>
</dbReference>
<keyword evidence="6" id="KW-1185">Reference proteome</keyword>
<dbReference type="GO" id="GO:0016887">
    <property type="term" value="F:ATP hydrolysis activity"/>
    <property type="evidence" value="ECO:0007669"/>
    <property type="project" value="InterPro"/>
</dbReference>
<dbReference type="InterPro" id="IPR003593">
    <property type="entry name" value="AAA+_ATPase"/>
</dbReference>
<dbReference type="PATRIC" id="fig|869212.3.peg.2686"/>
<dbReference type="SUPFAM" id="SSF52540">
    <property type="entry name" value="P-loop containing nucleoside triphosphate hydrolases"/>
    <property type="match status" value="2"/>
</dbReference>
<evidence type="ECO:0000256" key="3">
    <source>
        <dbReference type="ARBA" id="ARBA00022840"/>
    </source>
</evidence>
<evidence type="ECO:0000259" key="4">
    <source>
        <dbReference type="SMART" id="SM00382"/>
    </source>
</evidence>
<dbReference type="PANTHER" id="PTHR23073">
    <property type="entry name" value="26S PROTEASOME REGULATORY SUBUNIT"/>
    <property type="match status" value="1"/>
</dbReference>
<evidence type="ECO:0000256" key="1">
    <source>
        <dbReference type="ARBA" id="ARBA00006914"/>
    </source>
</evidence>
<dbReference type="HOGENOM" id="CLU_370858_0_0_12"/>
<proteinExistence type="inferred from homology"/>
<feature type="domain" description="AAA+ ATPase" evidence="4">
    <location>
        <begin position="282"/>
        <end position="401"/>
    </location>
</feature>
<dbReference type="InterPro" id="IPR003959">
    <property type="entry name" value="ATPase_AAA_core"/>
</dbReference>
<accession>I4B7P7</accession>
<keyword evidence="2" id="KW-0547">Nucleotide-binding</keyword>
<dbReference type="Proteomes" id="UP000006048">
    <property type="component" value="Chromosome"/>
</dbReference>
<comment type="similarity">
    <text evidence="1">Belongs to the AAA ATPase family.</text>
</comment>
<feature type="domain" description="AAA+ ATPase" evidence="4">
    <location>
        <begin position="536"/>
        <end position="665"/>
    </location>
</feature>
<dbReference type="GO" id="GO:0005524">
    <property type="term" value="F:ATP binding"/>
    <property type="evidence" value="ECO:0007669"/>
    <property type="project" value="UniProtKB-KW"/>
</dbReference>
<dbReference type="Gene3D" id="1.10.8.60">
    <property type="match status" value="2"/>
</dbReference>
<dbReference type="RefSeq" id="WP_014803807.1">
    <property type="nucleotide sequence ID" value="NC_018020.1"/>
</dbReference>
<name>I4B7P7_TURPD</name>